<evidence type="ECO:0000313" key="2">
    <source>
        <dbReference type="Proteomes" id="UP000288805"/>
    </source>
</evidence>
<dbReference type="Proteomes" id="UP000288805">
    <property type="component" value="Unassembled WGS sequence"/>
</dbReference>
<dbReference type="AlphaFoldDB" id="A0A438JFG2"/>
<reference evidence="1 2" key="1">
    <citation type="journal article" date="2018" name="PLoS Genet.">
        <title>Population sequencing reveals clonal diversity and ancestral inbreeding in the grapevine cultivar Chardonnay.</title>
        <authorList>
            <person name="Roach M.J."/>
            <person name="Johnson D.L."/>
            <person name="Bohlmann J."/>
            <person name="van Vuuren H.J."/>
            <person name="Jones S.J."/>
            <person name="Pretorius I.S."/>
            <person name="Schmidt S.A."/>
            <person name="Borneman A.R."/>
        </authorList>
    </citation>
    <scope>NUCLEOTIDE SEQUENCE [LARGE SCALE GENOMIC DNA]</scope>
    <source>
        <strain evidence="2">cv. Chardonnay</strain>
        <tissue evidence="1">Leaf</tissue>
    </source>
</reference>
<sequence length="222" mass="24878">MEGHSCKLDIEKAYDHMEWSFLLSHGENGVWGEVVKMDKVGENVDDLAGELGCKVGSFPSSYLGMPLGLLLTLWQLGMVLRDPQKNEIGEDSKGLFVEGGALERKPHSFSEVVTVCLDKSKGGWELRALLHSTRLFLANGRGVLQMKERLFGTRRFNDWELDEVENLLGRLCEERVMLERRKGEVVVSKDGVAKNELLCLGSFLEKSSNFRPNSEEGLGFSK</sequence>
<gene>
    <name evidence="1" type="ORF">CK203_021941</name>
</gene>
<evidence type="ECO:0000313" key="1">
    <source>
        <dbReference type="EMBL" id="RVX07691.1"/>
    </source>
</evidence>
<proteinExistence type="predicted"/>
<protein>
    <recommendedName>
        <fullName evidence="3">Reverse transcriptase domain-containing protein</fullName>
    </recommendedName>
</protein>
<name>A0A438JFG2_VITVI</name>
<comment type="caution">
    <text evidence="1">The sequence shown here is derived from an EMBL/GenBank/DDBJ whole genome shotgun (WGS) entry which is preliminary data.</text>
</comment>
<evidence type="ECO:0008006" key="3">
    <source>
        <dbReference type="Google" id="ProtNLM"/>
    </source>
</evidence>
<dbReference type="EMBL" id="QGNW01000044">
    <property type="protein sequence ID" value="RVX07691.1"/>
    <property type="molecule type" value="Genomic_DNA"/>
</dbReference>
<accession>A0A438JFG2</accession>
<organism evidence="1 2">
    <name type="scientific">Vitis vinifera</name>
    <name type="common">Grape</name>
    <dbReference type="NCBI Taxonomy" id="29760"/>
    <lineage>
        <taxon>Eukaryota</taxon>
        <taxon>Viridiplantae</taxon>
        <taxon>Streptophyta</taxon>
        <taxon>Embryophyta</taxon>
        <taxon>Tracheophyta</taxon>
        <taxon>Spermatophyta</taxon>
        <taxon>Magnoliopsida</taxon>
        <taxon>eudicotyledons</taxon>
        <taxon>Gunneridae</taxon>
        <taxon>Pentapetalae</taxon>
        <taxon>rosids</taxon>
        <taxon>Vitales</taxon>
        <taxon>Vitaceae</taxon>
        <taxon>Viteae</taxon>
        <taxon>Vitis</taxon>
    </lineage>
</organism>